<dbReference type="InterPro" id="IPR035959">
    <property type="entry name" value="RutC-like_sf"/>
</dbReference>
<accession>J1H812</accession>
<dbReference type="Proteomes" id="UP000002941">
    <property type="component" value="Unassembled WGS sequence"/>
</dbReference>
<dbReference type="SUPFAM" id="SSF55298">
    <property type="entry name" value="YjgF-like"/>
    <property type="match status" value="1"/>
</dbReference>
<proteinExistence type="predicted"/>
<evidence type="ECO:0000313" key="3">
    <source>
        <dbReference type="Proteomes" id="UP000002941"/>
    </source>
</evidence>
<gene>
    <name evidence="2" type="ORF">HMPREF1318_2664</name>
</gene>
<sequence length="298" mass="33151">MLTVPMMNSVQKEFLESWVGGTSIKYGLHDELAFAEDGEFLFIAATLLESSEYAKAAESCYRKIFSLVEHLGYPRLFRIWNYIGHILTPLPSGLQVYQDFAKGRAHAFMRSGGTPIMPAATGIGTNGDGIGIIVLSSRTGITKHIENPRQKPAYEYPRKYGPKPPSFARATALTQRISPTECAQFLFVSGTASIVGHESVHPGDFTRQLSTTLDNLESLVDGSNLTHFGAHGHFTLKDAHLMKVYVKYASDIEEARQKIRHRVGINTDVQYINVDICRDELLVEIEVVFPCIKVATER</sequence>
<dbReference type="Gene3D" id="3.30.1330.40">
    <property type="entry name" value="RutC-like"/>
    <property type="match status" value="1"/>
</dbReference>
<dbReference type="EMBL" id="AKFT01000154">
    <property type="protein sequence ID" value="EJF41750.1"/>
    <property type="molecule type" value="Genomic_DNA"/>
</dbReference>
<organism evidence="2 3">
    <name type="scientific">Actinomyces massiliensis F0489</name>
    <dbReference type="NCBI Taxonomy" id="1125718"/>
    <lineage>
        <taxon>Bacteria</taxon>
        <taxon>Bacillati</taxon>
        <taxon>Actinomycetota</taxon>
        <taxon>Actinomycetes</taxon>
        <taxon>Actinomycetales</taxon>
        <taxon>Actinomycetaceae</taxon>
        <taxon>Actinomyces</taxon>
    </lineage>
</organism>
<reference evidence="2 3" key="1">
    <citation type="submission" date="2012-05" db="EMBL/GenBank/DDBJ databases">
        <authorList>
            <person name="Harkins D.M."/>
            <person name="Madupu R."/>
            <person name="Durkin A.S."/>
            <person name="Torralba M."/>
            <person name="Methe B."/>
            <person name="Sutton G.G."/>
            <person name="Nelson K.E."/>
        </authorList>
    </citation>
    <scope>NUCLEOTIDE SEQUENCE [LARGE SCALE GENOMIC DNA]</scope>
    <source>
        <strain evidence="2 3">F0489</strain>
    </source>
</reference>
<name>J1H812_9ACTO</name>
<feature type="domain" description="Chorismatase FkbO/Hyg5-like N-terminal" evidence="1">
    <location>
        <begin position="16"/>
        <end position="136"/>
    </location>
</feature>
<dbReference type="Pfam" id="PF21168">
    <property type="entry name" value="FkbO_Hyg5-like_N"/>
    <property type="match status" value="1"/>
</dbReference>
<dbReference type="AlphaFoldDB" id="J1H812"/>
<keyword evidence="3" id="KW-1185">Reference proteome</keyword>
<comment type="caution">
    <text evidence="2">The sequence shown here is derived from an EMBL/GenBank/DDBJ whole genome shotgun (WGS) entry which is preliminary data.</text>
</comment>
<dbReference type="eggNOG" id="COG0251">
    <property type="taxonomic scope" value="Bacteria"/>
</dbReference>
<protein>
    <recommendedName>
        <fullName evidence="1">Chorismatase FkbO/Hyg5-like N-terminal domain-containing protein</fullName>
    </recommendedName>
</protein>
<dbReference type="InterPro" id="IPR049368">
    <property type="entry name" value="FkbO_Hyg5-like_N"/>
</dbReference>
<evidence type="ECO:0000313" key="2">
    <source>
        <dbReference type="EMBL" id="EJF41750.1"/>
    </source>
</evidence>
<evidence type="ECO:0000259" key="1">
    <source>
        <dbReference type="Pfam" id="PF21168"/>
    </source>
</evidence>